<keyword evidence="2" id="KW-1185">Reference proteome</keyword>
<organism evidence="1 2">
    <name type="scientific">Aspergillus sergii</name>
    <dbReference type="NCBI Taxonomy" id="1034303"/>
    <lineage>
        <taxon>Eukaryota</taxon>
        <taxon>Fungi</taxon>
        <taxon>Dikarya</taxon>
        <taxon>Ascomycota</taxon>
        <taxon>Pezizomycotina</taxon>
        <taxon>Eurotiomycetes</taxon>
        <taxon>Eurotiomycetidae</taxon>
        <taxon>Eurotiales</taxon>
        <taxon>Aspergillaceae</taxon>
        <taxon>Aspergillus</taxon>
        <taxon>Aspergillus subgen. Circumdati</taxon>
    </lineage>
</organism>
<protein>
    <submittedName>
        <fullName evidence="1">Pyridoxal phosphate-dependent transferase</fullName>
    </submittedName>
</protein>
<evidence type="ECO:0000313" key="1">
    <source>
        <dbReference type="EMBL" id="KAE8329177.1"/>
    </source>
</evidence>
<dbReference type="InterPro" id="IPR015424">
    <property type="entry name" value="PyrdxlP-dep_Trfase"/>
</dbReference>
<name>A0A5N6X7G0_9EURO</name>
<accession>A0A5N6X7G0</accession>
<dbReference type="Pfam" id="PF01041">
    <property type="entry name" value="DegT_DnrJ_EryC1"/>
    <property type="match status" value="2"/>
</dbReference>
<proteinExistence type="predicted"/>
<dbReference type="CDD" id="cd00616">
    <property type="entry name" value="AHBA_syn"/>
    <property type="match status" value="1"/>
</dbReference>
<evidence type="ECO:0000313" key="2">
    <source>
        <dbReference type="Proteomes" id="UP000325945"/>
    </source>
</evidence>
<dbReference type="InterPro" id="IPR000653">
    <property type="entry name" value="DegT/StrS_aminotransferase"/>
</dbReference>
<dbReference type="EMBL" id="ML741781">
    <property type="protein sequence ID" value="KAE8329177.1"/>
    <property type="molecule type" value="Genomic_DNA"/>
</dbReference>
<dbReference type="AlphaFoldDB" id="A0A5N6X7G0"/>
<dbReference type="PANTHER" id="PTHR30244">
    <property type="entry name" value="TRANSAMINASE"/>
    <property type="match status" value="1"/>
</dbReference>
<dbReference type="PANTHER" id="PTHR30244:SF34">
    <property type="entry name" value="DTDP-4-AMINO-4,6-DIDEOXYGALACTOSE TRANSAMINASE"/>
    <property type="match status" value="1"/>
</dbReference>
<dbReference type="Gene3D" id="3.90.1150.10">
    <property type="entry name" value="Aspartate Aminotransferase, domain 1"/>
    <property type="match status" value="1"/>
</dbReference>
<dbReference type="Gene3D" id="3.40.640.10">
    <property type="entry name" value="Type I PLP-dependent aspartate aminotransferase-like (Major domain)"/>
    <property type="match status" value="1"/>
</dbReference>
<dbReference type="PIRSF" id="PIRSF000390">
    <property type="entry name" value="PLP_StrS"/>
    <property type="match status" value="1"/>
</dbReference>
<dbReference type="InterPro" id="IPR015421">
    <property type="entry name" value="PyrdxlP-dep_Trfase_major"/>
</dbReference>
<sequence length="349" mass="38572">MDMHTNTISTTCTTIIDTELANIEGVFTLNNLSDKRKYTRLCEQWPEQFMKDNNGRALMATILADIQPGDEVIVPSYTYATTVNAFALRGAVPVFVDLDDATMNIDANLIEGAITPKTRAIIPVHYGGVACDMDKIMEVAKRHQLFVCEDAAMACTSTYKSQMLGTIGNIGCLSFQEKKNFTAGGQGGALLILYDHGTNRCALCAAAFLYAQLQAADSINARRRHIWDHYFVSLLPLVRKGYIALPHVPDGTTHNANVFYIRVMDPAQRQDLIRHMASANVQVHPQFMPLHSSSFGRNHGRFHGEDRGTPLASSQILLLPVHLALSDEVQEVVIREVFAFWGETAEGSV</sequence>
<dbReference type="GO" id="GO:0019180">
    <property type="term" value="F:dTDP-4-amino-4,6-dideoxygalactose transaminase activity"/>
    <property type="evidence" value="ECO:0007669"/>
    <property type="project" value="TreeGrafter"/>
</dbReference>
<dbReference type="Proteomes" id="UP000325945">
    <property type="component" value="Unassembled WGS sequence"/>
</dbReference>
<dbReference type="SUPFAM" id="SSF53383">
    <property type="entry name" value="PLP-dependent transferases"/>
    <property type="match status" value="1"/>
</dbReference>
<reference evidence="2" key="1">
    <citation type="submission" date="2019-04" db="EMBL/GenBank/DDBJ databases">
        <title>Friends and foes A comparative genomics studyof 23 Aspergillus species from section Flavi.</title>
        <authorList>
            <consortium name="DOE Joint Genome Institute"/>
            <person name="Kjaerbolling I."/>
            <person name="Vesth T."/>
            <person name="Frisvad J.C."/>
            <person name="Nybo J.L."/>
            <person name="Theobald S."/>
            <person name="Kildgaard S."/>
            <person name="Isbrandt T."/>
            <person name="Kuo A."/>
            <person name="Sato A."/>
            <person name="Lyhne E.K."/>
            <person name="Kogle M.E."/>
            <person name="Wiebenga A."/>
            <person name="Kun R.S."/>
            <person name="Lubbers R.J."/>
            <person name="Makela M.R."/>
            <person name="Barry K."/>
            <person name="Chovatia M."/>
            <person name="Clum A."/>
            <person name="Daum C."/>
            <person name="Haridas S."/>
            <person name="He G."/>
            <person name="LaButti K."/>
            <person name="Lipzen A."/>
            <person name="Mondo S."/>
            <person name="Riley R."/>
            <person name="Salamov A."/>
            <person name="Simmons B.A."/>
            <person name="Magnuson J.K."/>
            <person name="Henrissat B."/>
            <person name="Mortensen U.H."/>
            <person name="Larsen T.O."/>
            <person name="Devries R.P."/>
            <person name="Grigoriev I.V."/>
            <person name="Machida M."/>
            <person name="Baker S.E."/>
            <person name="Andersen M.R."/>
        </authorList>
    </citation>
    <scope>NUCLEOTIDE SEQUENCE [LARGE SCALE GENOMIC DNA]</scope>
    <source>
        <strain evidence="2">CBS 130017</strain>
    </source>
</reference>
<gene>
    <name evidence="1" type="ORF">BDV39DRAFT_191658</name>
</gene>
<dbReference type="GO" id="GO:0030170">
    <property type="term" value="F:pyridoxal phosphate binding"/>
    <property type="evidence" value="ECO:0007669"/>
    <property type="project" value="TreeGrafter"/>
</dbReference>
<dbReference type="GO" id="GO:0000271">
    <property type="term" value="P:polysaccharide biosynthetic process"/>
    <property type="evidence" value="ECO:0007669"/>
    <property type="project" value="TreeGrafter"/>
</dbReference>
<dbReference type="InterPro" id="IPR015422">
    <property type="entry name" value="PyrdxlP-dep_Trfase_small"/>
</dbReference>
<keyword evidence="1" id="KW-0808">Transferase</keyword>